<dbReference type="GO" id="GO:0009228">
    <property type="term" value="P:thiamine biosynthetic process"/>
    <property type="evidence" value="ECO:0007669"/>
    <property type="project" value="UniProtKB-KW"/>
</dbReference>
<dbReference type="Gene3D" id="3.20.20.70">
    <property type="entry name" value="Aldolase class I"/>
    <property type="match status" value="1"/>
</dbReference>
<dbReference type="Pfam" id="PF02581">
    <property type="entry name" value="TMP-TENI"/>
    <property type="match status" value="1"/>
</dbReference>
<feature type="domain" description="Thiamine phosphate synthase/TenI" evidence="1">
    <location>
        <begin position="80"/>
        <end position="164"/>
    </location>
</feature>
<dbReference type="CDD" id="cd00564">
    <property type="entry name" value="TMP_TenI"/>
    <property type="match status" value="1"/>
</dbReference>
<dbReference type="EMBL" id="CP061035">
    <property type="protein sequence ID" value="QQV79158.1"/>
    <property type="molecule type" value="Genomic_DNA"/>
</dbReference>
<dbReference type="InterPro" id="IPR013785">
    <property type="entry name" value="Aldolase_TIM"/>
</dbReference>
<dbReference type="SUPFAM" id="SSF51391">
    <property type="entry name" value="Thiamin phosphate synthase"/>
    <property type="match status" value="1"/>
</dbReference>
<dbReference type="InterPro" id="IPR022998">
    <property type="entry name" value="ThiamineP_synth_TenI"/>
</dbReference>
<dbReference type="Proteomes" id="UP000595894">
    <property type="component" value="Chromosome"/>
</dbReference>
<keyword evidence="3" id="KW-1185">Reference proteome</keyword>
<organism evidence="2 3">
    <name type="scientific">Sphingomonas aliaeris</name>
    <dbReference type="NCBI Taxonomy" id="2759526"/>
    <lineage>
        <taxon>Bacteria</taxon>
        <taxon>Pseudomonadati</taxon>
        <taxon>Pseudomonadota</taxon>
        <taxon>Alphaproteobacteria</taxon>
        <taxon>Sphingomonadales</taxon>
        <taxon>Sphingomonadaceae</taxon>
        <taxon>Sphingomonas</taxon>
    </lineage>
</organism>
<evidence type="ECO:0000313" key="2">
    <source>
        <dbReference type="EMBL" id="QQV79158.1"/>
    </source>
</evidence>
<proteinExistence type="predicted"/>
<reference evidence="3" key="1">
    <citation type="submission" date="2020-09" db="EMBL/GenBank/DDBJ databases">
        <title>Sphingomonas sp., a new species isolated from pork steak.</title>
        <authorList>
            <person name="Heidler von Heilborn D."/>
        </authorList>
    </citation>
    <scope>NUCLEOTIDE SEQUENCE [LARGE SCALE GENOMIC DNA]</scope>
</reference>
<protein>
    <submittedName>
        <fullName evidence="2">Thiamine phosphate synthase</fullName>
    </submittedName>
</protein>
<sequence>MTDERMGDGLWQALEQLPLGSGVVFRHYATSPAERRVLFARVERVARSRRLVLVRAGLVRLGREQGVHGRYRRQGVTGSGQIRTWPAHDRIEALAGVRAGADLLFASPIFATRSHPGSRGSGAIRAAFRIRGVPVPVIALGGMNEARFRRVRPLGFYGWAAIDAWLGDESKPVRRRPKCMP</sequence>
<name>A0A974NYI3_9SPHN</name>
<evidence type="ECO:0000313" key="3">
    <source>
        <dbReference type="Proteomes" id="UP000595894"/>
    </source>
</evidence>
<accession>A0A974NYI3</accession>
<gene>
    <name evidence="2" type="ORF">H5J25_17850</name>
</gene>
<dbReference type="AlphaFoldDB" id="A0A974NYI3"/>
<dbReference type="KEGG" id="sari:H5J25_17850"/>
<dbReference type="InterPro" id="IPR036206">
    <property type="entry name" value="ThiamineP_synth_sf"/>
</dbReference>
<evidence type="ECO:0000259" key="1">
    <source>
        <dbReference type="Pfam" id="PF02581"/>
    </source>
</evidence>